<evidence type="ECO:0000256" key="1">
    <source>
        <dbReference type="SAM" id="Phobius"/>
    </source>
</evidence>
<evidence type="ECO:0000313" key="3">
    <source>
        <dbReference type="Proteomes" id="UP000541444"/>
    </source>
</evidence>
<reference evidence="2 3" key="1">
    <citation type="journal article" date="2020" name="IScience">
        <title>Genome Sequencing of the Endangered Kingdonia uniflora (Circaeasteraceae, Ranunculales) Reveals Potential Mechanisms of Evolutionary Specialization.</title>
        <authorList>
            <person name="Sun Y."/>
            <person name="Deng T."/>
            <person name="Zhang A."/>
            <person name="Moore M.J."/>
            <person name="Landis J.B."/>
            <person name="Lin N."/>
            <person name="Zhang H."/>
            <person name="Zhang X."/>
            <person name="Huang J."/>
            <person name="Zhang X."/>
            <person name="Sun H."/>
            <person name="Wang H."/>
        </authorList>
    </citation>
    <scope>NUCLEOTIDE SEQUENCE [LARGE SCALE GENOMIC DNA]</scope>
    <source>
        <strain evidence="2">TB1705</strain>
        <tissue evidence="2">Leaf</tissue>
    </source>
</reference>
<keyword evidence="1" id="KW-0812">Transmembrane</keyword>
<sequence length="52" mass="6253">MERFFIFEQDFVYSNNLPQRDFKLGKFSSIQIGFLYIRITHFGVISSLILFE</sequence>
<keyword evidence="3" id="KW-1185">Reference proteome</keyword>
<comment type="caution">
    <text evidence="2">The sequence shown here is derived from an EMBL/GenBank/DDBJ whole genome shotgun (WGS) entry which is preliminary data.</text>
</comment>
<name>A0A7J7LWI3_9MAGN</name>
<dbReference type="Proteomes" id="UP000541444">
    <property type="component" value="Unassembled WGS sequence"/>
</dbReference>
<organism evidence="2 3">
    <name type="scientific">Kingdonia uniflora</name>
    <dbReference type="NCBI Taxonomy" id="39325"/>
    <lineage>
        <taxon>Eukaryota</taxon>
        <taxon>Viridiplantae</taxon>
        <taxon>Streptophyta</taxon>
        <taxon>Embryophyta</taxon>
        <taxon>Tracheophyta</taxon>
        <taxon>Spermatophyta</taxon>
        <taxon>Magnoliopsida</taxon>
        <taxon>Ranunculales</taxon>
        <taxon>Circaeasteraceae</taxon>
        <taxon>Kingdonia</taxon>
    </lineage>
</organism>
<evidence type="ECO:0000313" key="2">
    <source>
        <dbReference type="EMBL" id="KAF6147021.1"/>
    </source>
</evidence>
<proteinExistence type="predicted"/>
<gene>
    <name evidence="2" type="ORF">GIB67_036740</name>
</gene>
<accession>A0A7J7LWI3</accession>
<keyword evidence="1" id="KW-1133">Transmembrane helix</keyword>
<dbReference type="EMBL" id="JACGCM010001948">
    <property type="protein sequence ID" value="KAF6147021.1"/>
    <property type="molecule type" value="Genomic_DNA"/>
</dbReference>
<feature type="transmembrane region" description="Helical" evidence="1">
    <location>
        <begin position="30"/>
        <end position="51"/>
    </location>
</feature>
<protein>
    <submittedName>
        <fullName evidence="2">Uncharacterized protein</fullName>
    </submittedName>
</protein>
<keyword evidence="1" id="KW-0472">Membrane</keyword>
<dbReference type="AlphaFoldDB" id="A0A7J7LWI3"/>